<comment type="caution">
    <text evidence="3">The sequence shown here is derived from an EMBL/GenBank/DDBJ whole genome shotgun (WGS) entry which is preliminary data.</text>
</comment>
<keyword evidence="4" id="KW-1185">Reference proteome</keyword>
<feature type="region of interest" description="Disordered" evidence="1">
    <location>
        <begin position="1"/>
        <end position="22"/>
    </location>
</feature>
<dbReference type="InterPro" id="IPR046538">
    <property type="entry name" value="DUF6603"/>
</dbReference>
<organism evidence="3 4">
    <name type="scientific">Streptomyces chrestomyceticus</name>
    <dbReference type="NCBI Taxonomy" id="68185"/>
    <lineage>
        <taxon>Bacteria</taxon>
        <taxon>Bacillati</taxon>
        <taxon>Actinomycetota</taxon>
        <taxon>Actinomycetes</taxon>
        <taxon>Kitasatosporales</taxon>
        <taxon>Streptomycetaceae</taxon>
        <taxon>Streptomyces</taxon>
    </lineage>
</organism>
<dbReference type="Proteomes" id="UP001348265">
    <property type="component" value="Unassembled WGS sequence"/>
</dbReference>
<proteinExistence type="predicted"/>
<evidence type="ECO:0000256" key="1">
    <source>
        <dbReference type="SAM" id="MobiDB-lite"/>
    </source>
</evidence>
<dbReference type="Pfam" id="PF20248">
    <property type="entry name" value="DUF6603"/>
    <property type="match status" value="1"/>
</dbReference>
<evidence type="ECO:0000313" key="3">
    <source>
        <dbReference type="EMBL" id="MEF3111919.1"/>
    </source>
</evidence>
<sequence>MNDAESSRDGPRPENSDNPLTAVPVELRSATLKLCLPKSAQPEEKKAGAKATVAIGLSGAVANRVWAVRVASMPAKTAGKRATALHIDAAPELGLNDLPFVGPRLPQGTGLVTGLAVLGSSRAEPTRWEDITALLGEVAPLILGPDGKAYTATLAVGVQAQLLRGSAPVKVWKPLRARQTLKEAPQTSDAVSAGDPVPLSGPGTGLDGWVECNRTLGPLRVRRVGLTYRAGKLWLLLDASLGLFGINLDTYGLGLGVALDGSGVTGALDGLGLEFAAGPVRVAGALARIQDPKTRLMILGGLSVTCPQFAFGIAGMYAELLDGSQSVFAIGRVSGLKVPLGPVLLTGLIGGFGYNSRMTFPEDPAEVPAHPLVAGIRDSGKLPTDQGPLKALEALGQLVRPASGTVWAAAGAEFTLFQLVQARLVLAAQVAPKEVTVALLGLATVRFPTDVDKPYAALTMGVQAVFRHSTDPAKGGTELSVRGALDPDQSFVLDPNCRLSGGFALCTWLGASQHAGDFVLSLGGYHPAFVRPSHYPDVPRFALDWKVNGSVQVRAECYAAVTPAALMVGARLSVDVWSKHYSAWFKAHLDAVVQWTPFAYEVKAGIEIGVDIYPFGIGRKRLFGRIELWGPPTGGVATVGLPVVGDVAVRFGEGRTTPQRLGWDAFRDKVLANKNPEVAVADGLLSDRPAGGPPGVDRVTPDSFEFVVRTPVPCTEIRATKATGGTETLGTGSAKVFLRPMDKRNVTSVCTVTVKRGTTTVTVSDVWTSTQPQEADVPAAAFGELATGATPGVNDAPLVKKQLVGVRLGKPKSTVAGQLAEIKKKVLEVDAGNSGTFSLTGTAGETLTTGTRKAVKDSMGSDEQRKALFKLLVGKRLVHGLPRPKPDEPDSPTRFVPQVFTMLGEDPLTATTK</sequence>
<feature type="compositionally biased region" description="Basic and acidic residues" evidence="1">
    <location>
        <begin position="1"/>
        <end position="15"/>
    </location>
</feature>
<evidence type="ECO:0000313" key="4">
    <source>
        <dbReference type="Proteomes" id="UP001348265"/>
    </source>
</evidence>
<accession>A0ABU7WLC3</accession>
<dbReference type="RefSeq" id="WP_331785045.1">
    <property type="nucleotide sequence ID" value="NZ_JAVFKM010000001.1"/>
</dbReference>
<feature type="domain" description="DUF6603" evidence="2">
    <location>
        <begin position="213"/>
        <end position="675"/>
    </location>
</feature>
<name>A0ABU7WLC3_9ACTN</name>
<dbReference type="EMBL" id="JAVFKM010000001">
    <property type="protein sequence ID" value="MEF3111919.1"/>
    <property type="molecule type" value="Genomic_DNA"/>
</dbReference>
<evidence type="ECO:0000259" key="2">
    <source>
        <dbReference type="Pfam" id="PF20248"/>
    </source>
</evidence>
<gene>
    <name evidence="3" type="ORF">RB636_01680</name>
</gene>
<protein>
    <recommendedName>
        <fullName evidence="2">DUF6603 domain-containing protein</fullName>
    </recommendedName>
</protein>
<reference evidence="3 4" key="1">
    <citation type="submission" date="2023-08" db="EMBL/GenBank/DDBJ databases">
        <authorList>
            <person name="Sharma P."/>
            <person name="Verma V."/>
            <person name="Mohan M.K."/>
            <person name="Dubey A.K."/>
        </authorList>
    </citation>
    <scope>NUCLEOTIDE SEQUENCE [LARGE SCALE GENOMIC DNA]</scope>
    <source>
        <strain evidence="3 4">ADP4</strain>
    </source>
</reference>